<sequence length="692" mass="78495">MHKLPFPVNKSFRTTQKLELVHTDICGPMRTPSLSQNRYFILFIDDFTRMTWVYFLGNKGQALLVFKKFKALVENQSGCRIKKLRSNNGKEYTSNDFNLFCEEAGVDHQLTVSYTPQQNGIAKRKNRTVMEMARCMLAEKKLPKCFWAKAVYTAVYLLNGLPTKAVKGMTPIEAWYGQKPSTDHLKVFGSICYNHVPAAKRGKLDEKAKIGIFISYATQAKGYKVYDSITKKVNVHKDVVFYESAHWNWDAGKIEKGSNKQCEAGSDVASSFEIAEVDDDSPVLKTKSLAEIYARCNLASAEPNCFEEAAKQQVWIDAMKEELSMIEKNQTWCLIPKPDDKKPIGVKWVFRTKLNPDGSIHKHKARLVVKGYAQQPGVDYGETYAPVARHDTVRLLIALAANLGWKLFHMNVKSAFLNGVLQEEIYVEQPHGFKITGKEDYVYKLNKALYGLKQAPRAWYCRIDDYLMSQGFRRSTEEATLYVKGSSSESQLILSLYVDDLLLTRNDLKLMEQFKKVMMQEFAMTDLGETKYFLGLEVQQLSKGIFICQETSYLSRFMSTPSKLHLVAAKRVLRYIKGTYELGLWFDSNQQGRLQGYADSDWAGSMEDMISTTGYVFSFGSGSFSWNSKKQDVVAQSTAEAEYLAAGAAANHAIWLRMVLEELGFDQIEPCVLKVDNMSAIAIAQNPVQHEI</sequence>
<dbReference type="InterPro" id="IPR057670">
    <property type="entry name" value="SH3_retrovirus"/>
</dbReference>
<dbReference type="GO" id="GO:0003676">
    <property type="term" value="F:nucleic acid binding"/>
    <property type="evidence" value="ECO:0007669"/>
    <property type="project" value="InterPro"/>
</dbReference>
<dbReference type="PANTHER" id="PTHR42648:SF18">
    <property type="entry name" value="RETROTRANSPOSON, UNCLASSIFIED-LIKE PROTEIN"/>
    <property type="match status" value="1"/>
</dbReference>
<dbReference type="InterPro" id="IPR013103">
    <property type="entry name" value="RVT_2"/>
</dbReference>
<dbReference type="InterPro" id="IPR039537">
    <property type="entry name" value="Retrotran_Ty1/copia-like"/>
</dbReference>
<dbReference type="Proteomes" id="UP001054252">
    <property type="component" value="Unassembled WGS sequence"/>
</dbReference>
<protein>
    <recommendedName>
        <fullName evidence="3">Integrase catalytic domain-containing protein</fullName>
    </recommendedName>
</protein>
<evidence type="ECO:0000313" key="5">
    <source>
        <dbReference type="Proteomes" id="UP001054252"/>
    </source>
</evidence>
<dbReference type="InterPro" id="IPR001584">
    <property type="entry name" value="Integrase_cat-core"/>
</dbReference>
<dbReference type="SUPFAM" id="SSF56672">
    <property type="entry name" value="DNA/RNA polymerases"/>
    <property type="match status" value="1"/>
</dbReference>
<dbReference type="GO" id="GO:0016787">
    <property type="term" value="F:hydrolase activity"/>
    <property type="evidence" value="ECO:0007669"/>
    <property type="project" value="UniProtKB-KW"/>
</dbReference>
<organism evidence="4 5">
    <name type="scientific">Rubroshorea leprosula</name>
    <dbReference type="NCBI Taxonomy" id="152421"/>
    <lineage>
        <taxon>Eukaryota</taxon>
        <taxon>Viridiplantae</taxon>
        <taxon>Streptophyta</taxon>
        <taxon>Embryophyta</taxon>
        <taxon>Tracheophyta</taxon>
        <taxon>Spermatophyta</taxon>
        <taxon>Magnoliopsida</taxon>
        <taxon>eudicotyledons</taxon>
        <taxon>Gunneridae</taxon>
        <taxon>Pentapetalae</taxon>
        <taxon>rosids</taxon>
        <taxon>malvids</taxon>
        <taxon>Malvales</taxon>
        <taxon>Dipterocarpaceae</taxon>
        <taxon>Rubroshorea</taxon>
    </lineage>
</organism>
<reference evidence="4 5" key="1">
    <citation type="journal article" date="2021" name="Commun. Biol.">
        <title>The genome of Shorea leprosula (Dipterocarpaceae) highlights the ecological relevance of drought in aseasonal tropical rainforests.</title>
        <authorList>
            <person name="Ng K.K.S."/>
            <person name="Kobayashi M.J."/>
            <person name="Fawcett J.A."/>
            <person name="Hatakeyama M."/>
            <person name="Paape T."/>
            <person name="Ng C.H."/>
            <person name="Ang C.C."/>
            <person name="Tnah L.H."/>
            <person name="Lee C.T."/>
            <person name="Nishiyama T."/>
            <person name="Sese J."/>
            <person name="O'Brien M.J."/>
            <person name="Copetti D."/>
            <person name="Mohd Noor M.I."/>
            <person name="Ong R.C."/>
            <person name="Putra M."/>
            <person name="Sireger I.Z."/>
            <person name="Indrioko S."/>
            <person name="Kosugi Y."/>
            <person name="Izuno A."/>
            <person name="Isagi Y."/>
            <person name="Lee S.L."/>
            <person name="Shimizu K.K."/>
        </authorList>
    </citation>
    <scope>NUCLEOTIDE SEQUENCE [LARGE SCALE GENOMIC DNA]</scope>
    <source>
        <strain evidence="4">214</strain>
    </source>
</reference>
<keyword evidence="1" id="KW-0479">Metal-binding</keyword>
<keyword evidence="2" id="KW-0378">Hydrolase</keyword>
<dbReference type="SUPFAM" id="SSF53098">
    <property type="entry name" value="Ribonuclease H-like"/>
    <property type="match status" value="1"/>
</dbReference>
<accession>A0AAV5L832</accession>
<dbReference type="InterPro" id="IPR012337">
    <property type="entry name" value="RNaseH-like_sf"/>
</dbReference>
<evidence type="ECO:0000259" key="3">
    <source>
        <dbReference type="PROSITE" id="PS50994"/>
    </source>
</evidence>
<evidence type="ECO:0000256" key="1">
    <source>
        <dbReference type="ARBA" id="ARBA00022723"/>
    </source>
</evidence>
<dbReference type="InterPro" id="IPR043502">
    <property type="entry name" value="DNA/RNA_pol_sf"/>
</dbReference>
<dbReference type="PANTHER" id="PTHR42648">
    <property type="entry name" value="TRANSPOSASE, PUTATIVE-RELATED"/>
    <property type="match status" value="1"/>
</dbReference>
<dbReference type="Pfam" id="PF07727">
    <property type="entry name" value="RVT_2"/>
    <property type="match status" value="1"/>
</dbReference>
<dbReference type="Gene3D" id="3.30.420.10">
    <property type="entry name" value="Ribonuclease H-like superfamily/Ribonuclease H"/>
    <property type="match status" value="1"/>
</dbReference>
<dbReference type="CDD" id="cd09272">
    <property type="entry name" value="RNase_HI_RT_Ty1"/>
    <property type="match status" value="1"/>
</dbReference>
<dbReference type="GO" id="GO:0015074">
    <property type="term" value="P:DNA integration"/>
    <property type="evidence" value="ECO:0007669"/>
    <property type="project" value="InterPro"/>
</dbReference>
<proteinExistence type="predicted"/>
<dbReference type="GO" id="GO:0046872">
    <property type="term" value="F:metal ion binding"/>
    <property type="evidence" value="ECO:0007669"/>
    <property type="project" value="UniProtKB-KW"/>
</dbReference>
<dbReference type="EMBL" id="BPVZ01000098">
    <property type="protein sequence ID" value="GKV32937.1"/>
    <property type="molecule type" value="Genomic_DNA"/>
</dbReference>
<feature type="domain" description="Integrase catalytic" evidence="3">
    <location>
        <begin position="13"/>
        <end position="179"/>
    </location>
</feature>
<name>A0AAV5L832_9ROSI</name>
<dbReference type="Pfam" id="PF25597">
    <property type="entry name" value="SH3_retrovirus"/>
    <property type="match status" value="1"/>
</dbReference>
<evidence type="ECO:0000313" key="4">
    <source>
        <dbReference type="EMBL" id="GKV32937.1"/>
    </source>
</evidence>
<gene>
    <name evidence="4" type="ORF">SLEP1_g41500</name>
</gene>
<keyword evidence="5" id="KW-1185">Reference proteome</keyword>
<dbReference type="InterPro" id="IPR036397">
    <property type="entry name" value="RNaseH_sf"/>
</dbReference>
<comment type="caution">
    <text evidence="4">The sequence shown here is derived from an EMBL/GenBank/DDBJ whole genome shotgun (WGS) entry which is preliminary data.</text>
</comment>
<dbReference type="PROSITE" id="PS50994">
    <property type="entry name" value="INTEGRASE"/>
    <property type="match status" value="1"/>
</dbReference>
<dbReference type="Pfam" id="PF00665">
    <property type="entry name" value="rve"/>
    <property type="match status" value="1"/>
</dbReference>
<dbReference type="AlphaFoldDB" id="A0AAV5L832"/>
<evidence type="ECO:0000256" key="2">
    <source>
        <dbReference type="ARBA" id="ARBA00022801"/>
    </source>
</evidence>